<organism evidence="2 3">
    <name type="scientific">Magnusiomyces paraingens</name>
    <dbReference type="NCBI Taxonomy" id="2606893"/>
    <lineage>
        <taxon>Eukaryota</taxon>
        <taxon>Fungi</taxon>
        <taxon>Dikarya</taxon>
        <taxon>Ascomycota</taxon>
        <taxon>Saccharomycotina</taxon>
        <taxon>Dipodascomycetes</taxon>
        <taxon>Dipodascales</taxon>
        <taxon>Dipodascaceae</taxon>
        <taxon>Magnusiomyces</taxon>
    </lineage>
</organism>
<feature type="region of interest" description="Disordered" evidence="1">
    <location>
        <begin position="277"/>
        <end position="296"/>
    </location>
</feature>
<dbReference type="RefSeq" id="XP_031851702.1">
    <property type="nucleotide sequence ID" value="XM_031995811.1"/>
</dbReference>
<keyword evidence="3" id="KW-1185">Reference proteome</keyword>
<dbReference type="OrthoDB" id="5295771at2759"/>
<evidence type="ECO:0000313" key="2">
    <source>
        <dbReference type="EMBL" id="VVT46185.1"/>
    </source>
</evidence>
<feature type="region of interest" description="Disordered" evidence="1">
    <location>
        <begin position="372"/>
        <end position="391"/>
    </location>
</feature>
<proteinExistence type="predicted"/>
<dbReference type="GO" id="GO:0007007">
    <property type="term" value="P:inner mitochondrial membrane organization"/>
    <property type="evidence" value="ECO:0007669"/>
    <property type="project" value="TreeGrafter"/>
</dbReference>
<protein>
    <submittedName>
        <fullName evidence="2">Uncharacterized protein</fullName>
    </submittedName>
</protein>
<dbReference type="PANTHER" id="PTHR36959">
    <property type="entry name" value="ALTERED INHERITANCE OF MITOCHONDRIA PROTEIN 24, MITOCHONDRIAL"/>
    <property type="match status" value="1"/>
</dbReference>
<sequence length="391" mass="41232">MSTHTTARLLLVHNCIQRNTVSALNKSYSSTQIRSVSNISAALNDLPRVAGAGPFPSYPSFKSLGSIVAVSLPSSAPLYTREAAILAVNTESSSSSSSFSSSPSASTSPPLSTTSLSSSTNLSLISKAFPFVYTRFIAVEPATVLLTSAAAPESPAGGSPTQTVVIAPTSTFDWIVPNRASILAWSSASPGDPTGPFVSDKFASIRIKGISPNPESPVNPQVVLAARAADGPVLEMKLHQGETAYVHPNSLLAYTEPATSKKLSETYVIIPQKLPNVTDSSSSSTTTTTTTTTNNQSNTSLVQKFLNLPGPQNILAYFNSLKALTHKFLYKGDDILLKITGPKTILLASSGNSLASAYNPAAPVQTQLEKLLEKSQEDTIPQETPHKQETH</sequence>
<gene>
    <name evidence="2" type="ORF">SAPINGB_P001088</name>
</gene>
<name>A0A5E8B5S3_9ASCO</name>
<accession>A0A5E8B5S3</accession>
<reference evidence="2 3" key="1">
    <citation type="submission" date="2019-09" db="EMBL/GenBank/DDBJ databases">
        <authorList>
            <person name="Brejova B."/>
        </authorList>
    </citation>
    <scope>NUCLEOTIDE SEQUENCE [LARGE SCALE GENOMIC DNA]</scope>
</reference>
<feature type="compositionally biased region" description="Low complexity" evidence="1">
    <location>
        <begin position="278"/>
        <end position="296"/>
    </location>
</feature>
<dbReference type="EMBL" id="CABVLU010000001">
    <property type="protein sequence ID" value="VVT46185.1"/>
    <property type="molecule type" value="Genomic_DNA"/>
</dbReference>
<dbReference type="AlphaFoldDB" id="A0A5E8B5S3"/>
<evidence type="ECO:0000313" key="3">
    <source>
        <dbReference type="Proteomes" id="UP000398389"/>
    </source>
</evidence>
<dbReference type="GO" id="GO:0005743">
    <property type="term" value="C:mitochondrial inner membrane"/>
    <property type="evidence" value="ECO:0007669"/>
    <property type="project" value="TreeGrafter"/>
</dbReference>
<evidence type="ECO:0000256" key="1">
    <source>
        <dbReference type="SAM" id="MobiDB-lite"/>
    </source>
</evidence>
<feature type="region of interest" description="Disordered" evidence="1">
    <location>
        <begin position="93"/>
        <end position="117"/>
    </location>
</feature>
<dbReference type="PANTHER" id="PTHR36959:SF2">
    <property type="entry name" value="ALTERED INHERITANCE OF MITOCHONDRIA PROTEIN 24, MITOCHONDRIAL"/>
    <property type="match status" value="1"/>
</dbReference>
<dbReference type="GeneID" id="43579911"/>
<dbReference type="Proteomes" id="UP000398389">
    <property type="component" value="Unassembled WGS sequence"/>
</dbReference>